<keyword evidence="3" id="KW-1185">Reference proteome</keyword>
<evidence type="ECO:0000313" key="3">
    <source>
        <dbReference type="Proteomes" id="UP000054018"/>
    </source>
</evidence>
<feature type="compositionally biased region" description="Acidic residues" evidence="1">
    <location>
        <begin position="389"/>
        <end position="402"/>
    </location>
</feature>
<accession>A0A0C9ZLS2</accession>
<proteinExistence type="predicted"/>
<dbReference type="Proteomes" id="UP000054018">
    <property type="component" value="Unassembled WGS sequence"/>
</dbReference>
<reference evidence="3" key="2">
    <citation type="submission" date="2015-01" db="EMBL/GenBank/DDBJ databases">
        <title>Evolutionary Origins and Diversification of the Mycorrhizal Mutualists.</title>
        <authorList>
            <consortium name="DOE Joint Genome Institute"/>
            <consortium name="Mycorrhizal Genomics Consortium"/>
            <person name="Kohler A."/>
            <person name="Kuo A."/>
            <person name="Nagy L.G."/>
            <person name="Floudas D."/>
            <person name="Copeland A."/>
            <person name="Barry K.W."/>
            <person name="Cichocki N."/>
            <person name="Veneault-Fourrey C."/>
            <person name="LaButti K."/>
            <person name="Lindquist E.A."/>
            <person name="Lipzen A."/>
            <person name="Lundell T."/>
            <person name="Morin E."/>
            <person name="Murat C."/>
            <person name="Riley R."/>
            <person name="Ohm R."/>
            <person name="Sun H."/>
            <person name="Tunlid A."/>
            <person name="Henrissat B."/>
            <person name="Grigoriev I.V."/>
            <person name="Hibbett D.S."/>
            <person name="Martin F."/>
        </authorList>
    </citation>
    <scope>NUCLEOTIDE SEQUENCE [LARGE SCALE GENOMIC DNA]</scope>
    <source>
        <strain evidence="3">441</strain>
    </source>
</reference>
<dbReference type="OrthoDB" id="3249713at2759"/>
<organism evidence="2 3">
    <name type="scientific">Pisolithus microcarpus 441</name>
    <dbReference type="NCBI Taxonomy" id="765257"/>
    <lineage>
        <taxon>Eukaryota</taxon>
        <taxon>Fungi</taxon>
        <taxon>Dikarya</taxon>
        <taxon>Basidiomycota</taxon>
        <taxon>Agaricomycotina</taxon>
        <taxon>Agaricomycetes</taxon>
        <taxon>Agaricomycetidae</taxon>
        <taxon>Boletales</taxon>
        <taxon>Sclerodermatineae</taxon>
        <taxon>Pisolithaceae</taxon>
        <taxon>Pisolithus</taxon>
    </lineage>
</organism>
<dbReference type="STRING" id="765257.A0A0C9ZLS2"/>
<evidence type="ECO:0000256" key="1">
    <source>
        <dbReference type="SAM" id="MobiDB-lite"/>
    </source>
</evidence>
<protein>
    <submittedName>
        <fullName evidence="2">Uncharacterized protein</fullName>
    </submittedName>
</protein>
<dbReference type="EMBL" id="KN833699">
    <property type="protein sequence ID" value="KIK26849.1"/>
    <property type="molecule type" value="Genomic_DNA"/>
</dbReference>
<evidence type="ECO:0000313" key="2">
    <source>
        <dbReference type="EMBL" id="KIK26849.1"/>
    </source>
</evidence>
<gene>
    <name evidence="2" type="ORF">PISMIDRAFT_8632</name>
</gene>
<dbReference type="HOGENOM" id="CLU_013084_1_0_1"/>
<feature type="region of interest" description="Disordered" evidence="1">
    <location>
        <begin position="372"/>
        <end position="402"/>
    </location>
</feature>
<reference evidence="2 3" key="1">
    <citation type="submission" date="2014-04" db="EMBL/GenBank/DDBJ databases">
        <authorList>
            <consortium name="DOE Joint Genome Institute"/>
            <person name="Kuo A."/>
            <person name="Kohler A."/>
            <person name="Costa M.D."/>
            <person name="Nagy L.G."/>
            <person name="Floudas D."/>
            <person name="Copeland A."/>
            <person name="Barry K.W."/>
            <person name="Cichocki N."/>
            <person name="Veneault-Fourrey C."/>
            <person name="LaButti K."/>
            <person name="Lindquist E.A."/>
            <person name="Lipzen A."/>
            <person name="Lundell T."/>
            <person name="Morin E."/>
            <person name="Murat C."/>
            <person name="Sun H."/>
            <person name="Tunlid A."/>
            <person name="Henrissat B."/>
            <person name="Grigoriev I.V."/>
            <person name="Hibbett D.S."/>
            <person name="Martin F."/>
            <person name="Nordberg H.P."/>
            <person name="Cantor M.N."/>
            <person name="Hua S.X."/>
        </authorList>
    </citation>
    <scope>NUCLEOTIDE SEQUENCE [LARGE SCALE GENOMIC DNA]</scope>
    <source>
        <strain evidence="2 3">441</strain>
    </source>
</reference>
<name>A0A0C9ZLS2_9AGAM</name>
<sequence length="427" mass="48562">MMIFNNYKQALQIIEEGKKMLPCIMDDLGITDVSVFRRWLSEENEYLMAHSCKPEEETLQMEYWQKLVNMDASRKHLSDLTWTVATPSSAATSSFIQKDIAVTTCKEMMCHHAMENFKKDLKIVQDLEVRLGITKHWVPEDEEWQATGCLVTNCKYQRYLDQLKSLVVSQIFKLSKMNQVGTGYKLCKHIAKALKACSAAIHTTLNWFNTAARTCSPPHPQLTFKEVVEYTFLADFDLLHNATHEDISQRLWATPAAHAAMDQYFKVCHVEEEIKRLNVEVHCTITYLHDEACYVKACIAQLQVSHPPLAYQVQLHYNICTKFTNHHLHLLTKITHLPGFTGTILPRKSMKTNPSNSASEPMTIIPSVLSITTTSPSPPASPDSVGGDEYLDELDGDGDEYEDDKSALTLQDIIHISSDRCVVQEEY</sequence>
<dbReference type="AlphaFoldDB" id="A0A0C9ZLS2"/>